<protein>
    <submittedName>
        <fullName evidence="2">KTSC domain-containing protein</fullName>
    </submittedName>
</protein>
<reference evidence="2 3" key="1">
    <citation type="submission" date="2020-10" db="EMBL/GenBank/DDBJ databases">
        <title>Connecting structure to function with the recovery of over 1000 high-quality activated sludge metagenome-assembled genomes encoding full-length rRNA genes using long-read sequencing.</title>
        <authorList>
            <person name="Singleton C.M."/>
            <person name="Petriglieri F."/>
            <person name="Kristensen J.M."/>
            <person name="Kirkegaard R.H."/>
            <person name="Michaelsen T.Y."/>
            <person name="Andersen M.H."/>
            <person name="Karst S.M."/>
            <person name="Dueholm M.S."/>
            <person name="Nielsen P.H."/>
            <person name="Albertsen M."/>
        </authorList>
    </citation>
    <scope>NUCLEOTIDE SEQUENCE [LARGE SCALE GENOMIC DNA]</scope>
    <source>
        <strain evidence="2">Ribe_18-Q3-R11-54_BAT3C.373</strain>
    </source>
</reference>
<feature type="domain" description="KTSC" evidence="1">
    <location>
        <begin position="2"/>
        <end position="44"/>
    </location>
</feature>
<accession>A0A9D7S7V2</accession>
<sequence length="73" mass="8704">MEILVVRFKGSSVYYLYYEVPECIFEKFKISDSPGRFVHQFLHGYKYDSRGEYADWLNVYKSLSDITDEKNST</sequence>
<dbReference type="Pfam" id="PF13619">
    <property type="entry name" value="KTSC"/>
    <property type="match status" value="1"/>
</dbReference>
<dbReference type="Proteomes" id="UP000808349">
    <property type="component" value="Unassembled WGS sequence"/>
</dbReference>
<evidence type="ECO:0000313" key="2">
    <source>
        <dbReference type="EMBL" id="MBK9716813.1"/>
    </source>
</evidence>
<dbReference type="InterPro" id="IPR025309">
    <property type="entry name" value="KTSC_dom"/>
</dbReference>
<name>A0A9D7S7V2_9BACT</name>
<organism evidence="2 3">
    <name type="scientific">Candidatus Defluviibacterium haderslevense</name>
    <dbReference type="NCBI Taxonomy" id="2981993"/>
    <lineage>
        <taxon>Bacteria</taxon>
        <taxon>Pseudomonadati</taxon>
        <taxon>Bacteroidota</taxon>
        <taxon>Saprospiria</taxon>
        <taxon>Saprospirales</taxon>
        <taxon>Saprospiraceae</taxon>
        <taxon>Candidatus Defluviibacterium</taxon>
    </lineage>
</organism>
<dbReference type="AlphaFoldDB" id="A0A9D7S7V2"/>
<proteinExistence type="predicted"/>
<dbReference type="EMBL" id="JADKFW010000004">
    <property type="protein sequence ID" value="MBK9716813.1"/>
    <property type="molecule type" value="Genomic_DNA"/>
</dbReference>
<comment type="caution">
    <text evidence="2">The sequence shown here is derived from an EMBL/GenBank/DDBJ whole genome shotgun (WGS) entry which is preliminary data.</text>
</comment>
<gene>
    <name evidence="2" type="ORF">IPO85_04735</name>
</gene>
<evidence type="ECO:0000313" key="3">
    <source>
        <dbReference type="Proteomes" id="UP000808349"/>
    </source>
</evidence>
<evidence type="ECO:0000259" key="1">
    <source>
        <dbReference type="Pfam" id="PF13619"/>
    </source>
</evidence>